<dbReference type="HOGENOM" id="CLU_060627_0_0_1"/>
<dbReference type="GO" id="GO:0046872">
    <property type="term" value="F:metal ion binding"/>
    <property type="evidence" value="ECO:0007669"/>
    <property type="project" value="UniProtKB-KW"/>
</dbReference>
<dbReference type="EMBL" id="CH902617">
    <property type="protein sequence ID" value="EDV41734.1"/>
    <property type="molecule type" value="Genomic_DNA"/>
</dbReference>
<evidence type="ECO:0000256" key="1">
    <source>
        <dbReference type="ARBA" id="ARBA00004123"/>
    </source>
</evidence>
<feature type="compositionally biased region" description="Basic residues" evidence="5">
    <location>
        <begin position="116"/>
        <end position="126"/>
    </location>
</feature>
<evidence type="ECO:0000259" key="6">
    <source>
        <dbReference type="SMART" id="SM00355"/>
    </source>
</evidence>
<feature type="region of interest" description="Disordered" evidence="5">
    <location>
        <begin position="73"/>
        <end position="95"/>
    </location>
</feature>
<dbReference type="InterPro" id="IPR051968">
    <property type="entry name" value="ZnFinger_Homeobox_TR"/>
</dbReference>
<dbReference type="SMART" id="SM00355">
    <property type="entry name" value="ZnF_C2H2"/>
    <property type="match status" value="4"/>
</dbReference>
<dbReference type="OMA" id="HMLLESC"/>
<evidence type="ECO:0000256" key="5">
    <source>
        <dbReference type="SAM" id="MobiDB-lite"/>
    </source>
</evidence>
<organism evidence="7 8">
    <name type="scientific">Drosophila ananassae</name>
    <name type="common">Fruit fly</name>
    <dbReference type="NCBI Taxonomy" id="7217"/>
    <lineage>
        <taxon>Eukaryota</taxon>
        <taxon>Metazoa</taxon>
        <taxon>Ecdysozoa</taxon>
        <taxon>Arthropoda</taxon>
        <taxon>Hexapoda</taxon>
        <taxon>Insecta</taxon>
        <taxon>Pterygota</taxon>
        <taxon>Neoptera</taxon>
        <taxon>Endopterygota</taxon>
        <taxon>Diptera</taxon>
        <taxon>Brachycera</taxon>
        <taxon>Muscomorpha</taxon>
        <taxon>Ephydroidea</taxon>
        <taxon>Drosophilidae</taxon>
        <taxon>Drosophila</taxon>
        <taxon>Sophophora</taxon>
    </lineage>
</organism>
<dbReference type="PhylomeDB" id="B3LXS7"/>
<feature type="domain" description="C2H2-type" evidence="6">
    <location>
        <begin position="55"/>
        <end position="81"/>
    </location>
</feature>
<dbReference type="AlphaFoldDB" id="B3LXS7"/>
<dbReference type="GO" id="GO:0000981">
    <property type="term" value="F:DNA-binding transcription factor activity, RNA polymerase II-specific"/>
    <property type="evidence" value="ECO:0007669"/>
    <property type="project" value="TreeGrafter"/>
</dbReference>
<accession>B3LXS7</accession>
<evidence type="ECO:0000313" key="7">
    <source>
        <dbReference type="EMBL" id="EDV41734.1"/>
    </source>
</evidence>
<dbReference type="GO" id="GO:0000978">
    <property type="term" value="F:RNA polymerase II cis-regulatory region sequence-specific DNA binding"/>
    <property type="evidence" value="ECO:0007669"/>
    <property type="project" value="TreeGrafter"/>
</dbReference>
<feature type="compositionally biased region" description="Polar residues" evidence="5">
    <location>
        <begin position="148"/>
        <end position="158"/>
    </location>
</feature>
<evidence type="ECO:0000256" key="3">
    <source>
        <dbReference type="ARBA" id="ARBA00022737"/>
    </source>
</evidence>
<feature type="compositionally biased region" description="Basic residues" evidence="5">
    <location>
        <begin position="73"/>
        <end position="83"/>
    </location>
</feature>
<feature type="region of interest" description="Disordered" evidence="5">
    <location>
        <begin position="116"/>
        <end position="161"/>
    </location>
</feature>
<feature type="domain" description="C2H2-type" evidence="6">
    <location>
        <begin position="245"/>
        <end position="269"/>
    </location>
</feature>
<gene>
    <name evidence="7" type="primary">Dana\GF17353</name>
    <name evidence="7" type="synonym">dana_GLEANR_18620</name>
    <name evidence="7" type="ORF">GF17353</name>
</gene>
<dbReference type="GeneID" id="6500138"/>
<dbReference type="InterPro" id="IPR013087">
    <property type="entry name" value="Znf_C2H2_type"/>
</dbReference>
<dbReference type="InterPro" id="IPR036236">
    <property type="entry name" value="Znf_C2H2_sf"/>
</dbReference>
<comment type="subcellular location">
    <subcellularLocation>
        <location evidence="1">Nucleus</location>
    </subcellularLocation>
</comment>
<proteinExistence type="predicted"/>
<keyword evidence="3" id="KW-0677">Repeat</keyword>
<keyword evidence="8" id="KW-1185">Reference proteome</keyword>
<feature type="domain" description="C2H2-type" evidence="6">
    <location>
        <begin position="170"/>
        <end position="194"/>
    </location>
</feature>
<dbReference type="InParanoid" id="B3LXS7"/>
<dbReference type="OrthoDB" id="427030at2759"/>
<keyword evidence="4" id="KW-0862">Zinc</keyword>
<sequence>MSRKCDGNESANIEAVEYFSGNENESTPIEQVTVSRRTKTTCVVLQNTGKPKIMLQCNIEGCTYQTNRRRDMHRHKRSLKHSHHDVSSDSESDFDRPPWECKLCSYITAKRFSFARHQRSERHRRNQLYASKDEETPVATKKPKETETSQPDIQTIDTSSEDNKDEGILYTCTTCTFTTTNKLMMKHHKKSTEHLDKMNVTELDNWLIEYDPQGEENCETNEPILLETEDEDDEDDIAVENCSTFDCNICDYKTAHRFSFIRHKQSRKHLENLIVLTDEDMVQTDLGFDAIEMDPSEELQEIVYVPTEENPDENCYHIVMDSD</sequence>
<reference evidence="7 8" key="1">
    <citation type="journal article" date="2007" name="Nature">
        <title>Evolution of genes and genomes on the Drosophila phylogeny.</title>
        <authorList>
            <consortium name="Drosophila 12 Genomes Consortium"/>
            <person name="Clark A.G."/>
            <person name="Eisen M.B."/>
            <person name="Smith D.R."/>
            <person name="Bergman C.M."/>
            <person name="Oliver B."/>
            <person name="Markow T.A."/>
            <person name="Kaufman T.C."/>
            <person name="Kellis M."/>
            <person name="Gelbart W."/>
            <person name="Iyer V.N."/>
            <person name="Pollard D.A."/>
            <person name="Sackton T.B."/>
            <person name="Larracuente A.M."/>
            <person name="Singh N.D."/>
            <person name="Abad J.P."/>
            <person name="Abt D.N."/>
            <person name="Adryan B."/>
            <person name="Aguade M."/>
            <person name="Akashi H."/>
            <person name="Anderson W.W."/>
            <person name="Aquadro C.F."/>
            <person name="Ardell D.H."/>
            <person name="Arguello R."/>
            <person name="Artieri C.G."/>
            <person name="Barbash D.A."/>
            <person name="Barker D."/>
            <person name="Barsanti P."/>
            <person name="Batterham P."/>
            <person name="Batzoglou S."/>
            <person name="Begun D."/>
            <person name="Bhutkar A."/>
            <person name="Blanco E."/>
            <person name="Bosak S.A."/>
            <person name="Bradley R.K."/>
            <person name="Brand A.D."/>
            <person name="Brent M.R."/>
            <person name="Brooks A.N."/>
            <person name="Brown R.H."/>
            <person name="Butlin R.K."/>
            <person name="Caggese C."/>
            <person name="Calvi B.R."/>
            <person name="Bernardo de Carvalho A."/>
            <person name="Caspi A."/>
            <person name="Castrezana S."/>
            <person name="Celniker S.E."/>
            <person name="Chang J.L."/>
            <person name="Chapple C."/>
            <person name="Chatterji S."/>
            <person name="Chinwalla A."/>
            <person name="Civetta A."/>
            <person name="Clifton S.W."/>
            <person name="Comeron J.M."/>
            <person name="Costello J.C."/>
            <person name="Coyne J.A."/>
            <person name="Daub J."/>
            <person name="David R.G."/>
            <person name="Delcher A.L."/>
            <person name="Delehaunty K."/>
            <person name="Do C.B."/>
            <person name="Ebling H."/>
            <person name="Edwards K."/>
            <person name="Eickbush T."/>
            <person name="Evans J.D."/>
            <person name="Filipski A."/>
            <person name="Findeiss S."/>
            <person name="Freyhult E."/>
            <person name="Fulton L."/>
            <person name="Fulton R."/>
            <person name="Garcia A.C."/>
            <person name="Gardiner A."/>
            <person name="Garfield D.A."/>
            <person name="Garvin B.E."/>
            <person name="Gibson G."/>
            <person name="Gilbert D."/>
            <person name="Gnerre S."/>
            <person name="Godfrey J."/>
            <person name="Good R."/>
            <person name="Gotea V."/>
            <person name="Gravely B."/>
            <person name="Greenberg A.J."/>
            <person name="Griffiths-Jones S."/>
            <person name="Gross S."/>
            <person name="Guigo R."/>
            <person name="Gustafson E.A."/>
            <person name="Haerty W."/>
            <person name="Hahn M.W."/>
            <person name="Halligan D.L."/>
            <person name="Halpern A.L."/>
            <person name="Halter G.M."/>
            <person name="Han M.V."/>
            <person name="Heger A."/>
            <person name="Hillier L."/>
            <person name="Hinrichs A.S."/>
            <person name="Holmes I."/>
            <person name="Hoskins R.A."/>
            <person name="Hubisz M.J."/>
            <person name="Hultmark D."/>
            <person name="Huntley M.A."/>
            <person name="Jaffe D.B."/>
            <person name="Jagadeeshan S."/>
            <person name="Jeck W.R."/>
            <person name="Johnson J."/>
            <person name="Jones C.D."/>
            <person name="Jordan W.C."/>
            <person name="Karpen G.H."/>
            <person name="Kataoka E."/>
            <person name="Keightley P.D."/>
            <person name="Kheradpour P."/>
            <person name="Kirkness E.F."/>
            <person name="Koerich L.B."/>
            <person name="Kristiansen K."/>
            <person name="Kudrna D."/>
            <person name="Kulathinal R.J."/>
            <person name="Kumar S."/>
            <person name="Kwok R."/>
            <person name="Lander E."/>
            <person name="Langley C.H."/>
            <person name="Lapoint R."/>
            <person name="Lazzaro B.P."/>
            <person name="Lee S.J."/>
            <person name="Levesque L."/>
            <person name="Li R."/>
            <person name="Lin C.F."/>
            <person name="Lin M.F."/>
            <person name="Lindblad-Toh K."/>
            <person name="Llopart A."/>
            <person name="Long M."/>
            <person name="Low L."/>
            <person name="Lozovsky E."/>
            <person name="Lu J."/>
            <person name="Luo M."/>
            <person name="Machado C.A."/>
            <person name="Makalowski W."/>
            <person name="Marzo M."/>
            <person name="Matsuda M."/>
            <person name="Matzkin L."/>
            <person name="McAllister B."/>
            <person name="McBride C.S."/>
            <person name="McKernan B."/>
            <person name="McKernan K."/>
            <person name="Mendez-Lago M."/>
            <person name="Minx P."/>
            <person name="Mollenhauer M.U."/>
            <person name="Montooth K."/>
            <person name="Mount S.M."/>
            <person name="Mu X."/>
            <person name="Myers E."/>
            <person name="Negre B."/>
            <person name="Newfeld S."/>
            <person name="Nielsen R."/>
            <person name="Noor M.A."/>
            <person name="O'Grady P."/>
            <person name="Pachter L."/>
            <person name="Papaceit M."/>
            <person name="Parisi M.J."/>
            <person name="Parisi M."/>
            <person name="Parts L."/>
            <person name="Pedersen J.S."/>
            <person name="Pesole G."/>
            <person name="Phillippy A.M."/>
            <person name="Ponting C.P."/>
            <person name="Pop M."/>
            <person name="Porcelli D."/>
            <person name="Powell J.R."/>
            <person name="Prohaska S."/>
            <person name="Pruitt K."/>
            <person name="Puig M."/>
            <person name="Quesneville H."/>
            <person name="Ram K.R."/>
            <person name="Rand D."/>
            <person name="Rasmussen M.D."/>
            <person name="Reed L.K."/>
            <person name="Reenan R."/>
            <person name="Reily A."/>
            <person name="Remington K.A."/>
            <person name="Rieger T.T."/>
            <person name="Ritchie M.G."/>
            <person name="Robin C."/>
            <person name="Rogers Y.H."/>
            <person name="Rohde C."/>
            <person name="Rozas J."/>
            <person name="Rubenfield M.J."/>
            <person name="Ruiz A."/>
            <person name="Russo S."/>
            <person name="Salzberg S.L."/>
            <person name="Sanchez-Gracia A."/>
            <person name="Saranga D.J."/>
            <person name="Sato H."/>
            <person name="Schaeffer S.W."/>
            <person name="Schatz M.C."/>
            <person name="Schlenke T."/>
            <person name="Schwartz R."/>
            <person name="Segarra C."/>
            <person name="Singh R.S."/>
            <person name="Sirot L."/>
            <person name="Sirota M."/>
            <person name="Sisneros N.B."/>
            <person name="Smith C.D."/>
            <person name="Smith T.F."/>
            <person name="Spieth J."/>
            <person name="Stage D.E."/>
            <person name="Stark A."/>
            <person name="Stephan W."/>
            <person name="Strausberg R.L."/>
            <person name="Strempel S."/>
            <person name="Sturgill D."/>
            <person name="Sutton G."/>
            <person name="Sutton G.G."/>
            <person name="Tao W."/>
            <person name="Teichmann S."/>
            <person name="Tobari Y.N."/>
            <person name="Tomimura Y."/>
            <person name="Tsolas J.M."/>
            <person name="Valente V.L."/>
            <person name="Venter E."/>
            <person name="Venter J.C."/>
            <person name="Vicario S."/>
            <person name="Vieira F.G."/>
            <person name="Vilella A.J."/>
            <person name="Villasante A."/>
            <person name="Walenz B."/>
            <person name="Wang J."/>
            <person name="Wasserman M."/>
            <person name="Watts T."/>
            <person name="Wilson D."/>
            <person name="Wilson R.K."/>
            <person name="Wing R.A."/>
            <person name="Wolfner M.F."/>
            <person name="Wong A."/>
            <person name="Wong G.K."/>
            <person name="Wu C.I."/>
            <person name="Wu G."/>
            <person name="Yamamoto D."/>
            <person name="Yang H.P."/>
            <person name="Yang S.P."/>
            <person name="Yorke J.A."/>
            <person name="Yoshida K."/>
            <person name="Zdobnov E."/>
            <person name="Zhang P."/>
            <person name="Zhang Y."/>
            <person name="Zimin A.V."/>
            <person name="Baldwin J."/>
            <person name="Abdouelleil A."/>
            <person name="Abdulkadir J."/>
            <person name="Abebe A."/>
            <person name="Abera B."/>
            <person name="Abreu J."/>
            <person name="Acer S.C."/>
            <person name="Aftuck L."/>
            <person name="Alexander A."/>
            <person name="An P."/>
            <person name="Anderson E."/>
            <person name="Anderson S."/>
            <person name="Arachi H."/>
            <person name="Azer M."/>
            <person name="Bachantsang P."/>
            <person name="Barry A."/>
            <person name="Bayul T."/>
            <person name="Berlin A."/>
            <person name="Bessette D."/>
            <person name="Bloom T."/>
            <person name="Blye J."/>
            <person name="Boguslavskiy L."/>
            <person name="Bonnet C."/>
            <person name="Boukhgalter B."/>
            <person name="Bourzgui I."/>
            <person name="Brown A."/>
            <person name="Cahill P."/>
            <person name="Channer S."/>
            <person name="Cheshatsang Y."/>
            <person name="Chuda L."/>
            <person name="Citroen M."/>
            <person name="Collymore A."/>
            <person name="Cooke P."/>
            <person name="Costello M."/>
            <person name="D'Aco K."/>
            <person name="Daza R."/>
            <person name="De Haan G."/>
            <person name="DeGray S."/>
            <person name="DeMaso C."/>
            <person name="Dhargay N."/>
            <person name="Dooley K."/>
            <person name="Dooley E."/>
            <person name="Doricent M."/>
            <person name="Dorje P."/>
            <person name="Dorjee K."/>
            <person name="Dupes A."/>
            <person name="Elong R."/>
            <person name="Falk J."/>
            <person name="Farina A."/>
            <person name="Faro S."/>
            <person name="Ferguson D."/>
            <person name="Fisher S."/>
            <person name="Foley C.D."/>
            <person name="Franke A."/>
            <person name="Friedrich D."/>
            <person name="Gadbois L."/>
            <person name="Gearin G."/>
            <person name="Gearin C.R."/>
            <person name="Giannoukos G."/>
            <person name="Goode T."/>
            <person name="Graham J."/>
            <person name="Grandbois E."/>
            <person name="Grewal S."/>
            <person name="Gyaltsen K."/>
            <person name="Hafez N."/>
            <person name="Hagos B."/>
            <person name="Hall J."/>
            <person name="Henson C."/>
            <person name="Hollinger A."/>
            <person name="Honan T."/>
            <person name="Huard M.D."/>
            <person name="Hughes L."/>
            <person name="Hurhula B."/>
            <person name="Husby M.E."/>
            <person name="Kamat A."/>
            <person name="Kanga B."/>
            <person name="Kashin S."/>
            <person name="Khazanovich D."/>
            <person name="Kisner P."/>
            <person name="Lance K."/>
            <person name="Lara M."/>
            <person name="Lee W."/>
            <person name="Lennon N."/>
            <person name="Letendre F."/>
            <person name="LeVine R."/>
            <person name="Lipovsky A."/>
            <person name="Liu X."/>
            <person name="Liu J."/>
            <person name="Liu S."/>
            <person name="Lokyitsang T."/>
            <person name="Lokyitsang Y."/>
            <person name="Lubonja R."/>
            <person name="Lui A."/>
            <person name="MacDonald P."/>
            <person name="Magnisalis V."/>
            <person name="Maru K."/>
            <person name="Matthews C."/>
            <person name="McCusker W."/>
            <person name="McDonough S."/>
            <person name="Mehta T."/>
            <person name="Meldrim J."/>
            <person name="Meneus L."/>
            <person name="Mihai O."/>
            <person name="Mihalev A."/>
            <person name="Mihova T."/>
            <person name="Mittelman R."/>
            <person name="Mlenga V."/>
            <person name="Montmayeur A."/>
            <person name="Mulrain L."/>
            <person name="Navidi A."/>
            <person name="Naylor J."/>
            <person name="Negash T."/>
            <person name="Nguyen T."/>
            <person name="Nguyen N."/>
            <person name="Nicol R."/>
            <person name="Norbu C."/>
            <person name="Norbu N."/>
            <person name="Novod N."/>
            <person name="O'Neill B."/>
            <person name="Osman S."/>
            <person name="Markiewicz E."/>
            <person name="Oyono O.L."/>
            <person name="Patti C."/>
            <person name="Phunkhang P."/>
            <person name="Pierre F."/>
            <person name="Priest M."/>
            <person name="Raghuraman S."/>
            <person name="Rege F."/>
            <person name="Reyes R."/>
            <person name="Rise C."/>
            <person name="Rogov P."/>
            <person name="Ross K."/>
            <person name="Ryan E."/>
            <person name="Settipalli S."/>
            <person name="Shea T."/>
            <person name="Sherpa N."/>
            <person name="Shi L."/>
            <person name="Shih D."/>
            <person name="Sparrow T."/>
            <person name="Spaulding J."/>
            <person name="Stalker J."/>
            <person name="Stange-Thomann N."/>
            <person name="Stavropoulos S."/>
            <person name="Stone C."/>
            <person name="Strader C."/>
            <person name="Tesfaye S."/>
            <person name="Thomson T."/>
            <person name="Thoulutsang Y."/>
            <person name="Thoulutsang D."/>
            <person name="Topham K."/>
            <person name="Topping I."/>
            <person name="Tsamla T."/>
            <person name="Vassiliev H."/>
            <person name="Vo A."/>
            <person name="Wangchuk T."/>
            <person name="Wangdi T."/>
            <person name="Weiand M."/>
            <person name="Wilkinson J."/>
            <person name="Wilson A."/>
            <person name="Yadav S."/>
            <person name="Young G."/>
            <person name="Yu Q."/>
            <person name="Zembek L."/>
            <person name="Zhong D."/>
            <person name="Zimmer A."/>
            <person name="Zwirko Z."/>
            <person name="Jaffe D.B."/>
            <person name="Alvarez P."/>
            <person name="Brockman W."/>
            <person name="Butler J."/>
            <person name="Chin C."/>
            <person name="Gnerre S."/>
            <person name="Grabherr M."/>
            <person name="Kleber M."/>
            <person name="Mauceli E."/>
            <person name="MacCallum I."/>
        </authorList>
    </citation>
    <scope>NUCLEOTIDE SEQUENCE [LARGE SCALE GENOMIC DNA]</scope>
    <source>
        <strain evidence="8">Tucson 14024-0371.13</strain>
    </source>
</reference>
<dbReference type="STRING" id="7217.B3LXS7"/>
<evidence type="ECO:0000256" key="2">
    <source>
        <dbReference type="ARBA" id="ARBA00022723"/>
    </source>
</evidence>
<dbReference type="GO" id="GO:0005634">
    <property type="term" value="C:nucleus"/>
    <property type="evidence" value="ECO:0007669"/>
    <property type="project" value="UniProtKB-SubCell"/>
</dbReference>
<name>B3LXS7_DROAN</name>
<keyword evidence="2" id="KW-0479">Metal-binding</keyword>
<dbReference type="SUPFAM" id="SSF57667">
    <property type="entry name" value="beta-beta-alpha zinc fingers"/>
    <property type="match status" value="1"/>
</dbReference>
<dbReference type="FunCoup" id="B3LXS7">
    <property type="interactions" value="2"/>
</dbReference>
<protein>
    <recommendedName>
        <fullName evidence="6">C2H2-type domain-containing protein</fullName>
    </recommendedName>
</protein>
<dbReference type="Proteomes" id="UP000007801">
    <property type="component" value="Unassembled WGS sequence"/>
</dbReference>
<dbReference type="PANTHER" id="PTHR45891">
    <property type="entry name" value="ZINC FINGER HOMEOBOX PROTEIN"/>
    <property type="match status" value="1"/>
</dbReference>
<dbReference type="PANTHER" id="PTHR45891:SF3">
    <property type="entry name" value="ZINC FINGER PROTEIN 2"/>
    <property type="match status" value="1"/>
</dbReference>
<evidence type="ECO:0000313" key="8">
    <source>
        <dbReference type="Proteomes" id="UP000007801"/>
    </source>
</evidence>
<dbReference type="KEGG" id="dan:6500138"/>
<evidence type="ECO:0000256" key="4">
    <source>
        <dbReference type="ARBA" id="ARBA00022833"/>
    </source>
</evidence>
<feature type="domain" description="C2H2-type" evidence="6">
    <location>
        <begin position="99"/>
        <end position="123"/>
    </location>
</feature>